<accession>A0ABR1CQC4</accession>
<gene>
    <name evidence="1" type="primary">Necator_chrIII.g9394</name>
    <name evidence="1" type="ORF">RB195_008629</name>
</gene>
<reference evidence="1 2" key="1">
    <citation type="submission" date="2023-08" db="EMBL/GenBank/DDBJ databases">
        <title>A Necator americanus chromosomal reference genome.</title>
        <authorList>
            <person name="Ilik V."/>
            <person name="Petrzelkova K.J."/>
            <person name="Pardy F."/>
            <person name="Fuh T."/>
            <person name="Niatou-Singa F.S."/>
            <person name="Gouil Q."/>
            <person name="Baker L."/>
            <person name="Ritchie M.E."/>
            <person name="Jex A.R."/>
            <person name="Gazzola D."/>
            <person name="Li H."/>
            <person name="Toshio Fujiwara R."/>
            <person name="Zhan B."/>
            <person name="Aroian R.V."/>
            <person name="Pafco B."/>
            <person name="Schwarz E.M."/>
        </authorList>
    </citation>
    <scope>NUCLEOTIDE SEQUENCE [LARGE SCALE GENOMIC DNA]</scope>
    <source>
        <strain evidence="1 2">Aroian</strain>
        <tissue evidence="1">Whole animal</tissue>
    </source>
</reference>
<name>A0ABR1CQC4_NECAM</name>
<keyword evidence="2" id="KW-1185">Reference proteome</keyword>
<dbReference type="InterPro" id="IPR004988">
    <property type="entry name" value="DUF273"/>
</dbReference>
<comment type="caution">
    <text evidence="1">The sequence shown here is derived from an EMBL/GenBank/DDBJ whole genome shotgun (WGS) entry which is preliminary data.</text>
</comment>
<evidence type="ECO:0000313" key="2">
    <source>
        <dbReference type="Proteomes" id="UP001303046"/>
    </source>
</evidence>
<dbReference type="Pfam" id="PF03314">
    <property type="entry name" value="DUF273"/>
    <property type="match status" value="1"/>
</dbReference>
<proteinExistence type="predicted"/>
<dbReference type="PANTHER" id="PTHR31562">
    <property type="entry name" value="PROTEIN CBG18972"/>
    <property type="match status" value="1"/>
</dbReference>
<organism evidence="1 2">
    <name type="scientific">Necator americanus</name>
    <name type="common">Human hookworm</name>
    <dbReference type="NCBI Taxonomy" id="51031"/>
    <lineage>
        <taxon>Eukaryota</taxon>
        <taxon>Metazoa</taxon>
        <taxon>Ecdysozoa</taxon>
        <taxon>Nematoda</taxon>
        <taxon>Chromadorea</taxon>
        <taxon>Rhabditida</taxon>
        <taxon>Rhabditina</taxon>
        <taxon>Rhabditomorpha</taxon>
        <taxon>Strongyloidea</taxon>
        <taxon>Ancylostomatidae</taxon>
        <taxon>Bunostominae</taxon>
        <taxon>Necator</taxon>
    </lineage>
</organism>
<dbReference type="Gene3D" id="3.90.550.10">
    <property type="entry name" value="Spore Coat Polysaccharide Biosynthesis Protein SpsA, Chain A"/>
    <property type="match status" value="1"/>
</dbReference>
<dbReference type="InterPro" id="IPR029044">
    <property type="entry name" value="Nucleotide-diphossugar_trans"/>
</dbReference>
<protein>
    <submittedName>
        <fullName evidence="1">Uncharacterized protein</fullName>
    </submittedName>
</protein>
<sequence length="408" mass="47824">MRFPKYSFFNQGSLFGWRCVSKTTHLREKWLMAALISITCFHCVLNNVPLSTELTRWEIDEAEASILFVGAPRRARDTGGRKIGIITVIDASTTKGALKYAMTTVACYAKVQRYEYRIVNESLYYEKCTQTKPEFRRHCIVGLLLPNYDYILFVDAHIGVVNPKRRIEEFIDDRADIVLYDQFRTPELMSGSYLIRNSTWAYKFLDEWASYEKRLPQSFYASESAALYFLLAGLIAPDRSMEIAVCRRVWKKCRNWSYAHVVMSCLRNIIGETIYYGNVKILMKGTAWARDSFVTDGTWSLPRDFMLHGVKSKLRLSAKTPENMLTSESDSTYSWYSKFAGEIELRRCYPGNTTWRYKRAYFIDDAKLEERYRRLHRKIYYEKLLSLERVAGQMPKRSKRKPTCSWKT</sequence>
<dbReference type="EMBL" id="JAVFWL010000003">
    <property type="protein sequence ID" value="KAK6740275.1"/>
    <property type="molecule type" value="Genomic_DNA"/>
</dbReference>
<evidence type="ECO:0000313" key="1">
    <source>
        <dbReference type="EMBL" id="KAK6740275.1"/>
    </source>
</evidence>
<dbReference type="Proteomes" id="UP001303046">
    <property type="component" value="Unassembled WGS sequence"/>
</dbReference>
<dbReference type="PANTHER" id="PTHR31562:SF7">
    <property type="entry name" value="NUCLEOTID_TRANS DOMAIN-CONTAINING PROTEIN"/>
    <property type="match status" value="1"/>
</dbReference>